<reference evidence="2 3" key="1">
    <citation type="submission" date="2021-02" db="EMBL/GenBank/DDBJ databases">
        <title>Whole genome sequencing of Streptomyces actuosus VRA1.</title>
        <authorList>
            <person name="Sen G."/>
            <person name="Sen A."/>
        </authorList>
    </citation>
    <scope>NUCLEOTIDE SEQUENCE [LARGE SCALE GENOMIC DNA]</scope>
    <source>
        <strain evidence="2 3">VRA1</strain>
    </source>
</reference>
<dbReference type="Proteomes" id="UP000788262">
    <property type="component" value="Unassembled WGS sequence"/>
</dbReference>
<proteinExistence type="predicted"/>
<comment type="caution">
    <text evidence="2">The sequence shown here is derived from an EMBL/GenBank/DDBJ whole genome shotgun (WGS) entry which is preliminary data.</text>
</comment>
<feature type="compositionally biased region" description="Basic and acidic residues" evidence="1">
    <location>
        <begin position="1"/>
        <end position="13"/>
    </location>
</feature>
<keyword evidence="3" id="KW-1185">Reference proteome</keyword>
<evidence type="ECO:0000256" key="1">
    <source>
        <dbReference type="SAM" id="MobiDB-lite"/>
    </source>
</evidence>
<evidence type="ECO:0000313" key="2">
    <source>
        <dbReference type="EMBL" id="MBN0048338.1"/>
    </source>
</evidence>
<gene>
    <name evidence="2" type="ORF">JS756_30350</name>
</gene>
<sequence length="134" mass="14631">MMVMHIRDRHDHAGPPGRVTAPVTRTCISPEAKEGLVATSAPALTQYLARRLREVVEPDLKTKTAETYAMHVRLYIVPGLRSARTSTMTEGLVSASISGSKIRSSCCTSLLCDTPKPRSRQPDQGFELRGPEGI</sequence>
<organism evidence="2 3">
    <name type="scientific">Streptomyces actuosus</name>
    <dbReference type="NCBI Taxonomy" id="1885"/>
    <lineage>
        <taxon>Bacteria</taxon>
        <taxon>Bacillati</taxon>
        <taxon>Actinomycetota</taxon>
        <taxon>Actinomycetes</taxon>
        <taxon>Kitasatosporales</taxon>
        <taxon>Streptomycetaceae</taxon>
        <taxon>Streptomyces</taxon>
    </lineage>
</organism>
<feature type="region of interest" description="Disordered" evidence="1">
    <location>
        <begin position="1"/>
        <end position="22"/>
    </location>
</feature>
<feature type="region of interest" description="Disordered" evidence="1">
    <location>
        <begin position="113"/>
        <end position="134"/>
    </location>
</feature>
<dbReference type="RefSeq" id="WP_205386460.1">
    <property type="nucleotide sequence ID" value="NZ_JAFFZS010000037.1"/>
</dbReference>
<accession>A0ABS2VZ79</accession>
<protein>
    <recommendedName>
        <fullName evidence="4">Integrase SAM-like N-terminal domain-containing protein</fullName>
    </recommendedName>
</protein>
<evidence type="ECO:0008006" key="4">
    <source>
        <dbReference type="Google" id="ProtNLM"/>
    </source>
</evidence>
<evidence type="ECO:0000313" key="3">
    <source>
        <dbReference type="Proteomes" id="UP000788262"/>
    </source>
</evidence>
<name>A0ABS2VZ79_STRAS</name>
<dbReference type="EMBL" id="JAFFZS010000037">
    <property type="protein sequence ID" value="MBN0048338.1"/>
    <property type="molecule type" value="Genomic_DNA"/>
</dbReference>